<dbReference type="RefSeq" id="WP_171707624.1">
    <property type="nucleotide sequence ID" value="NZ_JAAVLW010000001.1"/>
</dbReference>
<dbReference type="EMBL" id="JAAVLW010000001">
    <property type="protein sequence ID" value="NOJ44778.1"/>
    <property type="molecule type" value="Genomic_DNA"/>
</dbReference>
<proteinExistence type="predicted"/>
<evidence type="ECO:0000313" key="1">
    <source>
        <dbReference type="EMBL" id="NOJ44778.1"/>
    </source>
</evidence>
<name>A0A7Y4GZC7_9BRAD</name>
<accession>A0A7Y4GZC7</accession>
<evidence type="ECO:0000313" key="2">
    <source>
        <dbReference type="Proteomes" id="UP000528734"/>
    </source>
</evidence>
<dbReference type="Proteomes" id="UP000528734">
    <property type="component" value="Unassembled WGS sequence"/>
</dbReference>
<keyword evidence="2" id="KW-1185">Reference proteome</keyword>
<reference evidence="1 2" key="1">
    <citation type="submission" date="2020-03" db="EMBL/GenBank/DDBJ databases">
        <title>Bradyrhizobium diversity isolated from nodules of Muelleranthus trifoliolatus.</title>
        <authorList>
            <person name="Klepa M."/>
            <person name="Helene L."/>
            <person name="Hungria M."/>
        </authorList>
    </citation>
    <scope>NUCLEOTIDE SEQUENCE [LARGE SCALE GENOMIC DNA]</scope>
    <source>
        <strain evidence="1 2">WSM 1744</strain>
    </source>
</reference>
<sequence length="55" mass="6671">MIEEFLARMRTHRNNIHRYRTGERPFGTRPPDTGSAQLLQTKLTELERQYVERRL</sequence>
<dbReference type="AlphaFoldDB" id="A0A7Y4GZC7"/>
<protein>
    <submittedName>
        <fullName evidence="1">Uncharacterized protein</fullName>
    </submittedName>
</protein>
<organism evidence="1 2">
    <name type="scientific">Bradyrhizobium archetypum</name>
    <dbReference type="NCBI Taxonomy" id="2721160"/>
    <lineage>
        <taxon>Bacteria</taxon>
        <taxon>Pseudomonadati</taxon>
        <taxon>Pseudomonadota</taxon>
        <taxon>Alphaproteobacteria</taxon>
        <taxon>Hyphomicrobiales</taxon>
        <taxon>Nitrobacteraceae</taxon>
        <taxon>Bradyrhizobium</taxon>
    </lineage>
</organism>
<gene>
    <name evidence="1" type="ORF">HCN50_00660</name>
</gene>
<comment type="caution">
    <text evidence="1">The sequence shown here is derived from an EMBL/GenBank/DDBJ whole genome shotgun (WGS) entry which is preliminary data.</text>
</comment>